<feature type="coiled-coil region" evidence="1">
    <location>
        <begin position="83"/>
        <end position="117"/>
    </location>
</feature>
<evidence type="ECO:0000256" key="2">
    <source>
        <dbReference type="SAM" id="MobiDB-lite"/>
    </source>
</evidence>
<keyword evidence="5" id="KW-1185">Reference proteome</keyword>
<name>A0A8S4MXP2_OWEFU</name>
<keyword evidence="3" id="KW-0732">Signal</keyword>
<protein>
    <submittedName>
        <fullName evidence="4">Uncharacterized protein</fullName>
    </submittedName>
</protein>
<keyword evidence="1" id="KW-0175">Coiled coil</keyword>
<evidence type="ECO:0000256" key="1">
    <source>
        <dbReference type="SAM" id="Coils"/>
    </source>
</evidence>
<gene>
    <name evidence="4" type="ORF">OFUS_LOCUS617</name>
</gene>
<feature type="region of interest" description="Disordered" evidence="2">
    <location>
        <begin position="46"/>
        <end position="68"/>
    </location>
</feature>
<evidence type="ECO:0000313" key="5">
    <source>
        <dbReference type="Proteomes" id="UP000749559"/>
    </source>
</evidence>
<feature type="signal peptide" evidence="3">
    <location>
        <begin position="1"/>
        <end position="21"/>
    </location>
</feature>
<sequence length="147" mass="16887">MELRILLILLSGLASVQYLEAAEPDNDERDLIELLKAYRKRLNDKVPDTGDNIQRKEDGKLKASTDDATGERIVDNDVSKHIDTEVNNAMKELEKEKTELLEERRELGQERERLSLVARILVDIVKGDIDDSQLNTYRRRRPCIGCP</sequence>
<reference evidence="4" key="1">
    <citation type="submission" date="2022-03" db="EMBL/GenBank/DDBJ databases">
        <authorList>
            <person name="Martin C."/>
        </authorList>
    </citation>
    <scope>NUCLEOTIDE SEQUENCE</scope>
</reference>
<accession>A0A8S4MXP2</accession>
<dbReference type="EMBL" id="CAIIXF020000001">
    <property type="protein sequence ID" value="CAH1772948.1"/>
    <property type="molecule type" value="Genomic_DNA"/>
</dbReference>
<evidence type="ECO:0000256" key="3">
    <source>
        <dbReference type="SAM" id="SignalP"/>
    </source>
</evidence>
<dbReference type="AlphaFoldDB" id="A0A8S4MXP2"/>
<organism evidence="4 5">
    <name type="scientific">Owenia fusiformis</name>
    <name type="common">Polychaete worm</name>
    <dbReference type="NCBI Taxonomy" id="6347"/>
    <lineage>
        <taxon>Eukaryota</taxon>
        <taxon>Metazoa</taxon>
        <taxon>Spiralia</taxon>
        <taxon>Lophotrochozoa</taxon>
        <taxon>Annelida</taxon>
        <taxon>Polychaeta</taxon>
        <taxon>Sedentaria</taxon>
        <taxon>Canalipalpata</taxon>
        <taxon>Sabellida</taxon>
        <taxon>Oweniida</taxon>
        <taxon>Oweniidae</taxon>
        <taxon>Owenia</taxon>
    </lineage>
</organism>
<evidence type="ECO:0000313" key="4">
    <source>
        <dbReference type="EMBL" id="CAH1772948.1"/>
    </source>
</evidence>
<comment type="caution">
    <text evidence="4">The sequence shown here is derived from an EMBL/GenBank/DDBJ whole genome shotgun (WGS) entry which is preliminary data.</text>
</comment>
<proteinExistence type="predicted"/>
<dbReference type="Proteomes" id="UP000749559">
    <property type="component" value="Unassembled WGS sequence"/>
</dbReference>
<feature type="chain" id="PRO_5035927874" evidence="3">
    <location>
        <begin position="22"/>
        <end position="147"/>
    </location>
</feature>